<evidence type="ECO:0000259" key="11">
    <source>
        <dbReference type="PROSITE" id="PS51094"/>
    </source>
</evidence>
<keyword evidence="13" id="KW-1185">Reference proteome</keyword>
<proteinExistence type="predicted"/>
<evidence type="ECO:0000256" key="6">
    <source>
        <dbReference type="ARBA" id="ARBA00022683"/>
    </source>
</evidence>
<keyword evidence="7" id="KW-0418">Kinase</keyword>
<organism evidence="12 13">
    <name type="scientific">Paramicrobacterium chengjingii</name>
    <dbReference type="NCBI Taxonomy" id="2769067"/>
    <lineage>
        <taxon>Bacteria</taxon>
        <taxon>Bacillati</taxon>
        <taxon>Actinomycetota</taxon>
        <taxon>Actinomycetes</taxon>
        <taxon>Micrococcales</taxon>
        <taxon>Microbacteriaceae</taxon>
        <taxon>Paramicrobacterium</taxon>
    </lineage>
</organism>
<dbReference type="PANTHER" id="PTHR36203:SF1">
    <property type="entry name" value="ASCORBATE-SPECIFIC PTS SYSTEM EIIA COMPONENT"/>
    <property type="match status" value="1"/>
</dbReference>
<evidence type="ECO:0000313" key="13">
    <source>
        <dbReference type="Proteomes" id="UP000662814"/>
    </source>
</evidence>
<accession>A0ABX6YHJ8</accession>
<evidence type="ECO:0000256" key="5">
    <source>
        <dbReference type="ARBA" id="ARBA00022679"/>
    </source>
</evidence>
<evidence type="ECO:0000256" key="9">
    <source>
        <dbReference type="ARBA" id="ARBA00041175"/>
    </source>
</evidence>
<keyword evidence="5" id="KW-0808">Transferase</keyword>
<keyword evidence="2" id="KW-0813">Transport</keyword>
<evidence type="ECO:0000256" key="10">
    <source>
        <dbReference type="ARBA" id="ARBA00042072"/>
    </source>
</evidence>
<evidence type="ECO:0000256" key="7">
    <source>
        <dbReference type="ARBA" id="ARBA00022777"/>
    </source>
</evidence>
<feature type="domain" description="PTS EIIA type-2" evidence="11">
    <location>
        <begin position="4"/>
        <end position="144"/>
    </location>
</feature>
<name>A0ABX6YHJ8_9MICO</name>
<dbReference type="Pfam" id="PF00359">
    <property type="entry name" value="PTS_EIIA_2"/>
    <property type="match status" value="1"/>
</dbReference>
<comment type="subcellular location">
    <subcellularLocation>
        <location evidence="1">Cytoplasm</location>
    </subcellularLocation>
</comment>
<reference evidence="12 13" key="1">
    <citation type="submission" date="2020-12" db="EMBL/GenBank/DDBJ databases">
        <title>Microbacterium sp. HY060.</title>
        <authorList>
            <person name="Zhou J."/>
        </authorList>
    </citation>
    <scope>NUCLEOTIDE SEQUENCE [LARGE SCALE GENOMIC DNA]</scope>
    <source>
        <strain evidence="12 13">HY60</strain>
    </source>
</reference>
<keyword evidence="3" id="KW-0963">Cytoplasm</keyword>
<evidence type="ECO:0000256" key="2">
    <source>
        <dbReference type="ARBA" id="ARBA00022448"/>
    </source>
</evidence>
<evidence type="ECO:0000313" key="12">
    <source>
        <dbReference type="EMBL" id="QPZ38180.1"/>
    </source>
</evidence>
<comment type="function">
    <text evidence="8">The phosphoenolpyruvate-dependent sugar phosphotransferase system (sugar PTS), a major carbohydrate active transport system, catalyzes the phosphorylation of incoming sugar substrates concomitantly with their translocation across the cell membrane. The enzyme II UlaABC PTS system is involved in ascorbate transport.</text>
</comment>
<evidence type="ECO:0000256" key="4">
    <source>
        <dbReference type="ARBA" id="ARBA00022553"/>
    </source>
</evidence>
<dbReference type="Gene3D" id="3.40.930.10">
    <property type="entry name" value="Mannitol-specific EII, Chain A"/>
    <property type="match status" value="1"/>
</dbReference>
<dbReference type="InterPro" id="IPR016152">
    <property type="entry name" value="PTrfase/Anion_transptr"/>
</dbReference>
<dbReference type="InterPro" id="IPR051351">
    <property type="entry name" value="Ascorbate-PTS_EIIA_comp"/>
</dbReference>
<dbReference type="EMBL" id="CP061169">
    <property type="protein sequence ID" value="QPZ38180.1"/>
    <property type="molecule type" value="Genomic_DNA"/>
</dbReference>
<dbReference type="PROSITE" id="PS51094">
    <property type="entry name" value="PTS_EIIA_TYPE_2"/>
    <property type="match status" value="1"/>
</dbReference>
<protein>
    <recommendedName>
        <fullName evidence="9">Ascorbate-specific PTS system EIIA component</fullName>
    </recommendedName>
    <alternativeName>
        <fullName evidence="10">Ascorbate-specific phosphotransferase enzyme IIA component</fullName>
    </alternativeName>
</protein>
<gene>
    <name evidence="12" type="ORF">HCR76_15550</name>
</gene>
<dbReference type="InterPro" id="IPR002178">
    <property type="entry name" value="PTS_EIIA_type-2_dom"/>
</dbReference>
<sequence>MITELLTRETLLADVTCDSWEELVDIAGAPLVSRGAVTPEFLDSIKETVTRYGSYMVVVDDIALFHGRPEAGVQRIALSLALLKHPVYLNEARITAAFVLAATDNDSHIDLMRELATGLGDDKLLQLLRTTGSPDDILNTLKRLEHRDEKP</sequence>
<keyword evidence="4" id="KW-0597">Phosphoprotein</keyword>
<evidence type="ECO:0000256" key="1">
    <source>
        <dbReference type="ARBA" id="ARBA00004496"/>
    </source>
</evidence>
<dbReference type="RefSeq" id="WP_166987229.1">
    <property type="nucleotide sequence ID" value="NZ_CP061169.1"/>
</dbReference>
<dbReference type="SUPFAM" id="SSF55804">
    <property type="entry name" value="Phoshotransferase/anion transport protein"/>
    <property type="match status" value="1"/>
</dbReference>
<evidence type="ECO:0000256" key="3">
    <source>
        <dbReference type="ARBA" id="ARBA00022490"/>
    </source>
</evidence>
<evidence type="ECO:0000256" key="8">
    <source>
        <dbReference type="ARBA" id="ARBA00037387"/>
    </source>
</evidence>
<keyword evidence="12" id="KW-0762">Sugar transport</keyword>
<keyword evidence="6" id="KW-0598">Phosphotransferase system</keyword>
<dbReference type="PANTHER" id="PTHR36203">
    <property type="entry name" value="ASCORBATE-SPECIFIC PTS SYSTEM EIIA COMPONENT"/>
    <property type="match status" value="1"/>
</dbReference>
<dbReference type="Proteomes" id="UP000662814">
    <property type="component" value="Chromosome"/>
</dbReference>